<sequence>MKRFNMGEDSMPALAVVQRFVHNHLSVLGAVRLKVRGAGYTGHESETSAFTFAWRCNQDGKPEVGNGTDKDPFVVGITTKNLLRHADRDPASFVLHIDATYKLSQVGYPVVMVGVSDKQGSSTYLLAVFIVSQEKKEQYTELLSLLSRVYQVVTGKKLQVFNVFFHVAKKIYEKTRVLDTNVAAMVMSHLPKLHFTKSEEEYQQVLEHVDEEWAKMDPTSSISITWLNDRVWRWKCYHTPSGFATTNNPCETFNAAVKRDVTLRRKLKVGALIDQLQTLCTSERVRARVFANSANFSDRLCRWARAMIRQGLLYEKSYERTSIAFLLTDAPSELQNDYMRVISVPTTRIFDVLNRRSKEDLPASAQLNVETVGMEYFEMSTCGWELAAWMSRAERLSSIVGRTKESEQNLVKQQDAHDSMGEL</sequence>
<comment type="caution">
    <text evidence="2">The sequence shown here is derived from an EMBL/GenBank/DDBJ whole genome shotgun (WGS) entry which is preliminary data.</text>
</comment>
<organism evidence="2 3">
    <name type="scientific">Phytophthora megakarya</name>
    <dbReference type="NCBI Taxonomy" id="4795"/>
    <lineage>
        <taxon>Eukaryota</taxon>
        <taxon>Sar</taxon>
        <taxon>Stramenopiles</taxon>
        <taxon>Oomycota</taxon>
        <taxon>Peronosporomycetes</taxon>
        <taxon>Peronosporales</taxon>
        <taxon>Peronosporaceae</taxon>
        <taxon>Phytophthora</taxon>
    </lineage>
</organism>
<reference evidence="3" key="1">
    <citation type="submission" date="2017-03" db="EMBL/GenBank/DDBJ databases">
        <title>Phytopthora megakarya and P. palmivora, two closely related causual agents of cacao black pod achieved similar genome size and gene model numbers by different mechanisms.</title>
        <authorList>
            <person name="Ali S."/>
            <person name="Shao J."/>
            <person name="Larry D.J."/>
            <person name="Kronmiller B."/>
            <person name="Shen D."/>
            <person name="Strem M.D."/>
            <person name="Melnick R.L."/>
            <person name="Guiltinan M.J."/>
            <person name="Tyler B.M."/>
            <person name="Meinhardt L.W."/>
            <person name="Bailey B.A."/>
        </authorList>
    </citation>
    <scope>NUCLEOTIDE SEQUENCE [LARGE SCALE GENOMIC DNA]</scope>
    <source>
        <strain evidence="3">zdho120</strain>
    </source>
</reference>
<evidence type="ECO:0000313" key="3">
    <source>
        <dbReference type="Proteomes" id="UP000198211"/>
    </source>
</evidence>
<name>A0A225W4Y5_9STRA</name>
<dbReference type="InterPro" id="IPR018289">
    <property type="entry name" value="MULE_transposase_dom"/>
</dbReference>
<dbReference type="PANTHER" id="PTHR33977:SF1">
    <property type="entry name" value="ZINC ION BINDING PROTEIN"/>
    <property type="match status" value="1"/>
</dbReference>
<protein>
    <recommendedName>
        <fullName evidence="1">MULE transposase domain-containing protein</fullName>
    </recommendedName>
</protein>
<dbReference type="Proteomes" id="UP000198211">
    <property type="component" value="Unassembled WGS sequence"/>
</dbReference>
<accession>A0A225W4Y5</accession>
<gene>
    <name evidence="2" type="ORF">PHMEG_00014031</name>
</gene>
<dbReference type="OrthoDB" id="125997at2759"/>
<dbReference type="AlphaFoldDB" id="A0A225W4Y5"/>
<proteinExistence type="predicted"/>
<evidence type="ECO:0000313" key="2">
    <source>
        <dbReference type="EMBL" id="OWZ12756.1"/>
    </source>
</evidence>
<keyword evidence="3" id="KW-1185">Reference proteome</keyword>
<dbReference type="EMBL" id="NBNE01001761">
    <property type="protein sequence ID" value="OWZ12756.1"/>
    <property type="molecule type" value="Genomic_DNA"/>
</dbReference>
<dbReference type="PANTHER" id="PTHR33977">
    <property type="entry name" value="ZINC ION BINDING PROTEIN"/>
    <property type="match status" value="1"/>
</dbReference>
<feature type="domain" description="MULE transposase" evidence="1">
    <location>
        <begin position="94"/>
        <end position="160"/>
    </location>
</feature>
<dbReference type="Pfam" id="PF10551">
    <property type="entry name" value="MULE"/>
    <property type="match status" value="1"/>
</dbReference>
<evidence type="ECO:0000259" key="1">
    <source>
        <dbReference type="Pfam" id="PF10551"/>
    </source>
</evidence>